<dbReference type="Proteomes" id="UP001268864">
    <property type="component" value="Unassembled WGS sequence"/>
</dbReference>
<dbReference type="InterPro" id="IPR048925">
    <property type="entry name" value="RdfA"/>
</dbReference>
<dbReference type="EMBL" id="JAMQOS010000002">
    <property type="protein sequence ID" value="MDS0281930.1"/>
    <property type="molecule type" value="Genomic_DNA"/>
</dbReference>
<dbReference type="Pfam" id="PF21811">
    <property type="entry name" value="RdfA"/>
    <property type="match status" value="1"/>
</dbReference>
<protein>
    <submittedName>
        <fullName evidence="1">Uncharacterized protein</fullName>
    </submittedName>
</protein>
<evidence type="ECO:0000313" key="1">
    <source>
        <dbReference type="EMBL" id="MDS0281930.1"/>
    </source>
</evidence>
<reference evidence="1 2" key="1">
    <citation type="submission" date="2022-06" db="EMBL/GenBank/DDBJ databases">
        <title>Halomicroarcula sp. a new haloarchaeum isolate from saline soil.</title>
        <authorList>
            <person name="Strakova D."/>
            <person name="Galisteo C."/>
            <person name="Sanchez-Porro C."/>
            <person name="Ventosa A."/>
        </authorList>
    </citation>
    <scope>NUCLEOTIDE SEQUENCE [LARGE SCALE GENOMIC DNA]</scope>
    <source>
        <strain evidence="1 2">S3CR25-11</strain>
    </source>
</reference>
<organism evidence="1 2">
    <name type="scientific">Haloarcula onubensis</name>
    <dbReference type="NCBI Taxonomy" id="2950539"/>
    <lineage>
        <taxon>Archaea</taxon>
        <taxon>Methanobacteriati</taxon>
        <taxon>Methanobacteriota</taxon>
        <taxon>Stenosarchaea group</taxon>
        <taxon>Halobacteria</taxon>
        <taxon>Halobacteriales</taxon>
        <taxon>Haloarculaceae</taxon>
        <taxon>Haloarcula</taxon>
    </lineage>
</organism>
<comment type="caution">
    <text evidence="1">The sequence shown here is derived from an EMBL/GenBank/DDBJ whole genome shotgun (WGS) entry which is preliminary data.</text>
</comment>
<gene>
    <name evidence="1" type="ORF">NDI86_07320</name>
</gene>
<name>A0ABU2FME6_9EURY</name>
<evidence type="ECO:0000313" key="2">
    <source>
        <dbReference type="Proteomes" id="UP001268864"/>
    </source>
</evidence>
<sequence>MAPTHCCKVDRVRAEHGITPPARFDGGLDSYLVARWTGEGETDPVGLRTLSEWFNKQVLKTVYRDHGRSESSVRLDSDYEALRGNDIPEHKLAELHSELADDGIDGEALTGQFIGKSTLSRHLKDCLDATKDTPASETEWEIDRVRVATNTYRTHLESALQSLGNKDRISDVEAAELQVQSYLSCPECPTRVTVEQAYEQGYVCADHRDD</sequence>
<keyword evidence="2" id="KW-1185">Reference proteome</keyword>
<dbReference type="RefSeq" id="WP_310899766.1">
    <property type="nucleotide sequence ID" value="NZ_JAMQOS010000002.1"/>
</dbReference>
<accession>A0ABU2FME6</accession>
<proteinExistence type="predicted"/>